<dbReference type="RefSeq" id="WP_090894724.1">
    <property type="nucleotide sequence ID" value="NZ_CZPZ01000003.1"/>
</dbReference>
<sequence length="69" mass="7696">MRNFILGVTVGTVLTTMVVQAAGKDGIGGSGRPPLVNDERERQFQLQLDHMRQQTELEQARMQGKKKPC</sequence>
<dbReference type="AlphaFoldDB" id="A0A0S4LAR3"/>
<proteinExistence type="predicted"/>
<evidence type="ECO:0000313" key="1">
    <source>
        <dbReference type="EMBL" id="CUS32950.1"/>
    </source>
</evidence>
<dbReference type="STRING" id="1742973.COMA2_110177"/>
<name>A0A0S4LAR3_9BACT</name>
<gene>
    <name evidence="1" type="ORF">COMA2_110177</name>
</gene>
<protein>
    <submittedName>
        <fullName evidence="1">Uncharacterized protein</fullName>
    </submittedName>
</protein>
<dbReference type="Proteomes" id="UP000198736">
    <property type="component" value="Unassembled WGS sequence"/>
</dbReference>
<dbReference type="EMBL" id="CZPZ01000003">
    <property type="protein sequence ID" value="CUS32950.1"/>
    <property type="molecule type" value="Genomic_DNA"/>
</dbReference>
<accession>A0A0S4LAR3</accession>
<organism evidence="1 2">
    <name type="scientific">Candidatus Nitrospira nitrificans</name>
    <dbReference type="NCBI Taxonomy" id="1742973"/>
    <lineage>
        <taxon>Bacteria</taxon>
        <taxon>Pseudomonadati</taxon>
        <taxon>Nitrospirota</taxon>
        <taxon>Nitrospiria</taxon>
        <taxon>Nitrospirales</taxon>
        <taxon>Nitrospiraceae</taxon>
        <taxon>Nitrospira</taxon>
    </lineage>
</organism>
<keyword evidence="2" id="KW-1185">Reference proteome</keyword>
<evidence type="ECO:0000313" key="2">
    <source>
        <dbReference type="Proteomes" id="UP000198736"/>
    </source>
</evidence>
<reference evidence="2" key="1">
    <citation type="submission" date="2015-10" db="EMBL/GenBank/DDBJ databases">
        <authorList>
            <person name="Luecker S."/>
            <person name="Luecker S."/>
        </authorList>
    </citation>
    <scope>NUCLEOTIDE SEQUENCE [LARGE SCALE GENOMIC DNA]</scope>
</reference>